<feature type="region of interest" description="Disordered" evidence="2">
    <location>
        <begin position="18"/>
        <end position="38"/>
    </location>
</feature>
<dbReference type="Pfam" id="PF24537">
    <property type="entry name" value="zf-C2H2_fungi"/>
    <property type="match status" value="1"/>
</dbReference>
<dbReference type="InterPro" id="IPR036236">
    <property type="entry name" value="Znf_C2H2_sf"/>
</dbReference>
<dbReference type="SUPFAM" id="SSF57667">
    <property type="entry name" value="beta-beta-alpha zinc fingers"/>
    <property type="match status" value="1"/>
</dbReference>
<feature type="region of interest" description="Disordered" evidence="2">
    <location>
        <begin position="667"/>
        <end position="712"/>
    </location>
</feature>
<dbReference type="SMART" id="SM00355">
    <property type="entry name" value="ZnF_C2H2"/>
    <property type="match status" value="2"/>
</dbReference>
<keyword evidence="1" id="KW-0479">Metal-binding</keyword>
<accession>A0AA40EAK5</accession>
<reference evidence="4" key="1">
    <citation type="submission" date="2023-06" db="EMBL/GenBank/DDBJ databases">
        <title>Genome-scale phylogeny and comparative genomics of the fungal order Sordariales.</title>
        <authorList>
            <consortium name="Lawrence Berkeley National Laboratory"/>
            <person name="Hensen N."/>
            <person name="Bonometti L."/>
            <person name="Westerberg I."/>
            <person name="Brannstrom I.O."/>
            <person name="Guillou S."/>
            <person name="Cros-Aarteil S."/>
            <person name="Calhoun S."/>
            <person name="Haridas S."/>
            <person name="Kuo A."/>
            <person name="Mondo S."/>
            <person name="Pangilinan J."/>
            <person name="Riley R."/>
            <person name="Labutti K."/>
            <person name="Andreopoulos B."/>
            <person name="Lipzen A."/>
            <person name="Chen C."/>
            <person name="Yanf M."/>
            <person name="Daum C."/>
            <person name="Ng V."/>
            <person name="Clum A."/>
            <person name="Steindorff A."/>
            <person name="Ohm R."/>
            <person name="Martin F."/>
            <person name="Silar P."/>
            <person name="Natvig D."/>
            <person name="Lalanne C."/>
            <person name="Gautier V."/>
            <person name="Ament-Velasquez S.L."/>
            <person name="Kruys A."/>
            <person name="Hutchinson M.I."/>
            <person name="Powell A.J."/>
            <person name="Barry K."/>
            <person name="Miller A.N."/>
            <person name="Grigoriev I.V."/>
            <person name="Debuchy R."/>
            <person name="Gladieux P."/>
            <person name="Thoren M.H."/>
            <person name="Johannesson H."/>
        </authorList>
    </citation>
    <scope>NUCLEOTIDE SEQUENCE</scope>
    <source>
        <strain evidence="4">SMH4607-1</strain>
    </source>
</reference>
<dbReference type="InterPro" id="IPR057026">
    <property type="entry name" value="Znf-C2H2_ascomycetes"/>
</dbReference>
<keyword evidence="1" id="KW-0862">Zinc</keyword>
<feature type="compositionally biased region" description="Low complexity" evidence="2">
    <location>
        <begin position="688"/>
        <end position="702"/>
    </location>
</feature>
<dbReference type="InterPro" id="IPR052973">
    <property type="entry name" value="Fungal_sec-metab_reg_TF"/>
</dbReference>
<feature type="compositionally biased region" description="Polar residues" evidence="2">
    <location>
        <begin position="236"/>
        <end position="247"/>
    </location>
</feature>
<organism evidence="4 5">
    <name type="scientific">Lasiosphaeris hirsuta</name>
    <dbReference type="NCBI Taxonomy" id="260670"/>
    <lineage>
        <taxon>Eukaryota</taxon>
        <taxon>Fungi</taxon>
        <taxon>Dikarya</taxon>
        <taxon>Ascomycota</taxon>
        <taxon>Pezizomycotina</taxon>
        <taxon>Sordariomycetes</taxon>
        <taxon>Sordariomycetidae</taxon>
        <taxon>Sordariales</taxon>
        <taxon>Lasiosphaeriaceae</taxon>
        <taxon>Lasiosphaeris</taxon>
    </lineage>
</organism>
<dbReference type="PANTHER" id="PTHR35392:SF1">
    <property type="entry name" value="ZN(II)2CYS6 TRANSCRIPTION FACTOR (EUROFUNG)"/>
    <property type="match status" value="1"/>
</dbReference>
<keyword evidence="5" id="KW-1185">Reference proteome</keyword>
<evidence type="ECO:0000256" key="2">
    <source>
        <dbReference type="SAM" id="MobiDB-lite"/>
    </source>
</evidence>
<dbReference type="Proteomes" id="UP001172102">
    <property type="component" value="Unassembled WGS sequence"/>
</dbReference>
<feature type="compositionally biased region" description="Polar residues" evidence="2">
    <location>
        <begin position="670"/>
        <end position="685"/>
    </location>
</feature>
<feature type="compositionally biased region" description="Low complexity" evidence="2">
    <location>
        <begin position="203"/>
        <end position="215"/>
    </location>
</feature>
<name>A0AA40EAK5_9PEZI</name>
<dbReference type="EMBL" id="JAUKUA010000001">
    <property type="protein sequence ID" value="KAK0730161.1"/>
    <property type="molecule type" value="Genomic_DNA"/>
</dbReference>
<evidence type="ECO:0000313" key="5">
    <source>
        <dbReference type="Proteomes" id="UP001172102"/>
    </source>
</evidence>
<dbReference type="PROSITE" id="PS50157">
    <property type="entry name" value="ZINC_FINGER_C2H2_2"/>
    <property type="match status" value="1"/>
</dbReference>
<feature type="region of interest" description="Disordered" evidence="2">
    <location>
        <begin position="191"/>
        <end position="258"/>
    </location>
</feature>
<evidence type="ECO:0000259" key="3">
    <source>
        <dbReference type="PROSITE" id="PS50157"/>
    </source>
</evidence>
<evidence type="ECO:0000256" key="1">
    <source>
        <dbReference type="PROSITE-ProRule" id="PRU00042"/>
    </source>
</evidence>
<gene>
    <name evidence="4" type="ORF">B0H67DRAFT_474660</name>
</gene>
<comment type="caution">
    <text evidence="4">The sequence shown here is derived from an EMBL/GenBank/DDBJ whole genome shotgun (WGS) entry which is preliminary data.</text>
</comment>
<sequence length="979" mass="108441">MDLDFDLDSLAWADDLDGSTSPTNVEMGTDIDIRDPSSEHPLPFGTGAGFPLDYLFAEDEAAFSTPFVDTAPHMDATSLAHFGVRVDDQTPQRLRDQLSLLAEGSFGDEIVFKNCDSSKAALLYNLTVDLGLSFNREAGAGTVSVTRATTPAVLPFRHKSTPVFPQSFIEPGWIKGSMLGVASSAMTISSKTSNESAGHPSLETASSETYTITTTGDQQLSRRPSRSQRISDSISKHVSTWKTSMTKSGGRRGPLTEDGRRDMKVLEGAGGACWRCKVLRRKCDPGIPCKCCLQSVPMPMPYLGEDAPLWPLIGCRRGPLRNALPSQVLCPGFRHTSRIQALATDDACQPRRSLDVADRVLLSAESQRLADMKAVLERASYKLSIADPAMKQCFVSFIETGRYRNQECLHRGLTLEDETVSYTELIATIAWELSENQALLPLLEIRSWDGFMAMLETACIYESEIGHTSLVMLSMVCLRHCFEALRLQSADLLSVKAHSECGPGHCHVQCVQDIHRYVATYVDELSSVVFNKENMKDRRWWLSTFYSLYIQSYVRHALIAIEKHLCFEGLEDVPAEDLANTQYLHLAAVLFTAASAKYDPLLGGRLQYALTENSVIPETSVPELHHSSARVVCDVEKWPEVGIKTSYQFLRRLLQIGSLDFEEEQVEPKSASSSFSAQEKLSSPNHALPSPLNLKSPSSINPVSPRDSTAIASPNYQLDHRWSAGTRYSKWTASTFSGNESSDSLARTFHSDITSIYELPLPPIPSEGSDASLELPLQPESNPKPALPPLLEHVSHPTVERTPATASSACFVCHCCTRAPQRFKTTEELTQHEAEKPYPCSQCRKRFKSPTEADRHRNAVHIKSDYWTCGALENPLVAFQRETHEGQGWEVCGFCGGGFAQETEASAARDKSHTSELLVHLESVHHHGECSREKKFYRVDNFRQHLKTTHVAKQGNWLKILEGKCRTTKGHGVLGVVQS</sequence>
<dbReference type="AlphaFoldDB" id="A0AA40EAK5"/>
<dbReference type="Gene3D" id="3.30.160.60">
    <property type="entry name" value="Classic Zinc Finger"/>
    <property type="match status" value="1"/>
</dbReference>
<proteinExistence type="predicted"/>
<feature type="domain" description="C2H2-type" evidence="3">
    <location>
        <begin position="838"/>
        <end position="866"/>
    </location>
</feature>
<dbReference type="PANTHER" id="PTHR35392">
    <property type="entry name" value="ZN(II)2CYS6 TRANSCRIPTION FACTOR (EUROFUNG)-RELATED-RELATED"/>
    <property type="match status" value="1"/>
</dbReference>
<keyword evidence="1" id="KW-0863">Zinc-finger</keyword>
<evidence type="ECO:0000313" key="4">
    <source>
        <dbReference type="EMBL" id="KAK0730161.1"/>
    </source>
</evidence>
<dbReference type="PROSITE" id="PS00028">
    <property type="entry name" value="ZINC_FINGER_C2H2_1"/>
    <property type="match status" value="1"/>
</dbReference>
<feature type="region of interest" description="Disordered" evidence="2">
    <location>
        <begin position="762"/>
        <end position="786"/>
    </location>
</feature>
<dbReference type="GO" id="GO:0008270">
    <property type="term" value="F:zinc ion binding"/>
    <property type="evidence" value="ECO:0007669"/>
    <property type="project" value="UniProtKB-KW"/>
</dbReference>
<dbReference type="InterPro" id="IPR013087">
    <property type="entry name" value="Znf_C2H2_type"/>
</dbReference>
<protein>
    <recommendedName>
        <fullName evidence="3">C2H2-type domain-containing protein</fullName>
    </recommendedName>
</protein>